<dbReference type="Proteomes" id="UP001458880">
    <property type="component" value="Unassembled WGS sequence"/>
</dbReference>
<dbReference type="AlphaFoldDB" id="A0AAW1LBQ8"/>
<evidence type="ECO:0008006" key="5">
    <source>
        <dbReference type="Google" id="ProtNLM"/>
    </source>
</evidence>
<comment type="caution">
    <text evidence="3">The sequence shown here is derived from an EMBL/GenBank/DDBJ whole genome shotgun (WGS) entry which is preliminary data.</text>
</comment>
<dbReference type="GO" id="GO:0035735">
    <property type="term" value="P:intraciliary transport involved in cilium assembly"/>
    <property type="evidence" value="ECO:0007669"/>
    <property type="project" value="InterPro"/>
</dbReference>
<sequence length="561" mass="66115">MSKFACDDKEECDDSKENLGAPNFNSTAINTHMDDNSTKVTQWLQDDIKCNGRNRNFLDILENVEDLDAVTRVADQEILELPHQNNETKTGLTESNTYDDIVQILKVLEAVDRKSQMKMESIKDIVNQELCNQDNQNETKHAAIKVLDRHPLNSYASNYKEILSFLDEVDRNSLQTLSCAKERVQQVAKVVQNAICLDTIPKHEDLMPLDNRELCDQIIDLNLRLKDKSSSIKLLQDELSAARDQVLNLTKQSEDITKQKMKVQKDEHEAIVKRHQKFIDQLINDKKTLNQQCESLIAEIKMLEDRYNSNMKALEHKHQVELKKVKEMHMAGEKIRRERWIDTKTQKIKELTVKSLEPELQSMTLRHQQEITDLRALHTKELEDLELKAARKTQQQCEALRQQLTEEREKALAHEREIVRQRYEKLVETEEKGYQEQRRRLQQEHANRLMELEERQNSATTERDKAIKQAQEEFDDKLQTAIRRHNNEIKLLEETISMETEAWKNNYRKQQAIQIIEKEAKMRDQFKKERDREIEEVIERLESEANETKVQIEQATESRIR</sequence>
<organism evidence="3 4">
    <name type="scientific">Popillia japonica</name>
    <name type="common">Japanese beetle</name>
    <dbReference type="NCBI Taxonomy" id="7064"/>
    <lineage>
        <taxon>Eukaryota</taxon>
        <taxon>Metazoa</taxon>
        <taxon>Ecdysozoa</taxon>
        <taxon>Arthropoda</taxon>
        <taxon>Hexapoda</taxon>
        <taxon>Insecta</taxon>
        <taxon>Pterygota</taxon>
        <taxon>Neoptera</taxon>
        <taxon>Endopterygota</taxon>
        <taxon>Coleoptera</taxon>
        <taxon>Polyphaga</taxon>
        <taxon>Scarabaeiformia</taxon>
        <taxon>Scarabaeidae</taxon>
        <taxon>Rutelinae</taxon>
        <taxon>Popillia</taxon>
    </lineage>
</organism>
<feature type="coiled-coil region" evidence="1">
    <location>
        <begin position="375"/>
        <end position="558"/>
    </location>
</feature>
<dbReference type="PANTHER" id="PTHR31540">
    <property type="entry name" value="CENTROSOMAL PROTEIN OF 131 KDA"/>
    <property type="match status" value="1"/>
</dbReference>
<keyword evidence="4" id="KW-1185">Reference proteome</keyword>
<dbReference type="GO" id="GO:0010824">
    <property type="term" value="P:regulation of centrosome duplication"/>
    <property type="evidence" value="ECO:0007669"/>
    <property type="project" value="TreeGrafter"/>
</dbReference>
<dbReference type="InterPro" id="IPR030465">
    <property type="entry name" value="CEP131"/>
</dbReference>
<accession>A0AAW1LBQ8</accession>
<evidence type="ECO:0000313" key="4">
    <source>
        <dbReference type="Proteomes" id="UP001458880"/>
    </source>
</evidence>
<proteinExistence type="predicted"/>
<feature type="region of interest" description="Disordered" evidence="2">
    <location>
        <begin position="1"/>
        <end position="25"/>
    </location>
</feature>
<keyword evidence="1" id="KW-0175">Coiled coil</keyword>
<evidence type="ECO:0000256" key="1">
    <source>
        <dbReference type="SAM" id="Coils"/>
    </source>
</evidence>
<reference evidence="3 4" key="1">
    <citation type="journal article" date="2024" name="BMC Genomics">
        <title>De novo assembly and annotation of Popillia japonica's genome with initial clues to its potential as an invasive pest.</title>
        <authorList>
            <person name="Cucini C."/>
            <person name="Boschi S."/>
            <person name="Funari R."/>
            <person name="Cardaioli E."/>
            <person name="Iannotti N."/>
            <person name="Marturano G."/>
            <person name="Paoli F."/>
            <person name="Bruttini M."/>
            <person name="Carapelli A."/>
            <person name="Frati F."/>
            <person name="Nardi F."/>
        </authorList>
    </citation>
    <scope>NUCLEOTIDE SEQUENCE [LARGE SCALE GENOMIC DNA]</scope>
    <source>
        <strain evidence="3">DMR45628</strain>
    </source>
</reference>
<name>A0AAW1LBQ8_POPJA</name>
<evidence type="ECO:0000256" key="2">
    <source>
        <dbReference type="SAM" id="MobiDB-lite"/>
    </source>
</evidence>
<feature type="coiled-coil region" evidence="1">
    <location>
        <begin position="225"/>
        <end position="306"/>
    </location>
</feature>
<gene>
    <name evidence="3" type="ORF">QE152_g13702</name>
</gene>
<dbReference type="EMBL" id="JASPKY010000133">
    <property type="protein sequence ID" value="KAK9731361.1"/>
    <property type="molecule type" value="Genomic_DNA"/>
</dbReference>
<protein>
    <recommendedName>
        <fullName evidence="5">5-azacytidine-induced protein 1</fullName>
    </recommendedName>
</protein>
<dbReference type="GO" id="GO:0034451">
    <property type="term" value="C:centriolar satellite"/>
    <property type="evidence" value="ECO:0007669"/>
    <property type="project" value="TreeGrafter"/>
</dbReference>
<dbReference type="PANTHER" id="PTHR31540:SF1">
    <property type="entry name" value="CENTROSOMAL PROTEIN OF 131 KDA"/>
    <property type="match status" value="1"/>
</dbReference>
<evidence type="ECO:0000313" key="3">
    <source>
        <dbReference type="EMBL" id="KAK9731361.1"/>
    </source>
</evidence>
<dbReference type="GO" id="GO:0005929">
    <property type="term" value="C:cilium"/>
    <property type="evidence" value="ECO:0007669"/>
    <property type="project" value="GOC"/>
</dbReference>